<dbReference type="Gene3D" id="2.60.40.4070">
    <property type="match status" value="1"/>
</dbReference>
<protein>
    <recommendedName>
        <fullName evidence="6">T9SS type A sorting domain-containing protein</fullName>
    </recommendedName>
</protein>
<dbReference type="Proteomes" id="UP000317716">
    <property type="component" value="Unassembled WGS sequence"/>
</dbReference>
<dbReference type="PANTHER" id="PTHR19328">
    <property type="entry name" value="HEDGEHOG-INTERACTING PROTEIN"/>
    <property type="match status" value="1"/>
</dbReference>
<gene>
    <name evidence="4" type="ORF">E6K72_05950</name>
</gene>
<evidence type="ECO:0008006" key="6">
    <source>
        <dbReference type="Google" id="ProtNLM"/>
    </source>
</evidence>
<organism evidence="4 5">
    <name type="scientific">Eiseniibacteriota bacterium</name>
    <dbReference type="NCBI Taxonomy" id="2212470"/>
    <lineage>
        <taxon>Bacteria</taxon>
        <taxon>Candidatus Eiseniibacteriota</taxon>
    </lineage>
</organism>
<feature type="domain" description="FlgD/Vpr Ig-like" evidence="3">
    <location>
        <begin position="472"/>
        <end position="530"/>
    </location>
</feature>
<evidence type="ECO:0000256" key="1">
    <source>
        <dbReference type="SAM" id="MobiDB-lite"/>
    </source>
</evidence>
<dbReference type="SUPFAM" id="SSF50952">
    <property type="entry name" value="Soluble quinoprotein glucose dehydrogenase"/>
    <property type="match status" value="1"/>
</dbReference>
<dbReference type="InterPro" id="IPR025965">
    <property type="entry name" value="FlgD/Vpr_Ig-like"/>
</dbReference>
<proteinExistence type="predicted"/>
<evidence type="ECO:0000259" key="2">
    <source>
        <dbReference type="Pfam" id="PF07995"/>
    </source>
</evidence>
<sequence>MARRLWPEAPFTRTEPRPGAGEPLHRRFHIAAALAGVLLCAVPSHAAVRLPTGFVNDILLTGLAEPNSMAFLPDGRLLFTEQRTGAVRLFVNGHIAASDPVLVVPDLTSLDYERGLQGVAVDPGWPTRPYLYLYYTRVGGFCRLVRYRASGDLAGPAGESLSLGDSLLVLDDIPDQNPLHNSGCLRFGPGNYLYVSLGDDNLICAAADSTSLRGALLRLDVSRLPDGAGGQVPRALITPATNPLSVADTNARLVWAYGMRNPWRYGIDAVTGAIYAADVGSDSYDELNEILPGDFLGWPFREGPKVETLCPERGGTGTNDFKGPIVAIPHPAAQQAVNTAGMYRPVPGGANNWPQNYGAYYGDVFYGEYYSGYMRRLKRLSGVWGTPPPAPGQPNETDWATGLTSAVDFRVGPDGSLWWISQFDSTWQASTGMLQRIRWTGITLAVDGGRASPRAALGITPNPFREATRVTLDMPALESVTLALYDVAGRRVRQLFRGAAAAGETALEWDGRDDLGRPAGPGLYFARLEGAREGSSTATVLRLR</sequence>
<evidence type="ECO:0000313" key="5">
    <source>
        <dbReference type="Proteomes" id="UP000317716"/>
    </source>
</evidence>
<reference evidence="4 5" key="1">
    <citation type="journal article" date="2019" name="Nat. Microbiol.">
        <title>Mediterranean grassland soil C-N compound turnover is dependent on rainfall and depth, and is mediated by genomically divergent microorganisms.</title>
        <authorList>
            <person name="Diamond S."/>
            <person name="Andeer P.F."/>
            <person name="Li Z."/>
            <person name="Crits-Christoph A."/>
            <person name="Burstein D."/>
            <person name="Anantharaman K."/>
            <person name="Lane K.R."/>
            <person name="Thomas B.C."/>
            <person name="Pan C."/>
            <person name="Northen T.R."/>
            <person name="Banfield J.F."/>
        </authorList>
    </citation>
    <scope>NUCLEOTIDE SEQUENCE [LARGE SCALE GENOMIC DNA]</scope>
    <source>
        <strain evidence="4">WS_2</strain>
    </source>
</reference>
<dbReference type="InterPro" id="IPR012938">
    <property type="entry name" value="Glc/Sorbosone_DH"/>
</dbReference>
<feature type="region of interest" description="Disordered" evidence="1">
    <location>
        <begin position="1"/>
        <end position="22"/>
    </location>
</feature>
<accession>A0A538SWJ4</accession>
<dbReference type="Pfam" id="PF07995">
    <property type="entry name" value="GSDH"/>
    <property type="match status" value="1"/>
</dbReference>
<dbReference type="InterPro" id="IPR011041">
    <property type="entry name" value="Quinoprot_gluc/sorb_DH_b-prop"/>
</dbReference>
<feature type="domain" description="Glucose/Sorbosone dehydrogenase" evidence="2">
    <location>
        <begin position="63"/>
        <end position="303"/>
    </location>
</feature>
<dbReference type="Pfam" id="PF13860">
    <property type="entry name" value="FlgD_ig"/>
    <property type="match status" value="1"/>
</dbReference>
<evidence type="ECO:0000313" key="4">
    <source>
        <dbReference type="EMBL" id="TMQ55769.1"/>
    </source>
</evidence>
<dbReference type="InterPro" id="IPR011042">
    <property type="entry name" value="6-blade_b-propeller_TolB-like"/>
</dbReference>
<dbReference type="EMBL" id="VBOS01000199">
    <property type="protein sequence ID" value="TMQ55769.1"/>
    <property type="molecule type" value="Genomic_DNA"/>
</dbReference>
<name>A0A538SWJ4_UNCEI</name>
<dbReference type="PANTHER" id="PTHR19328:SF13">
    <property type="entry name" value="HIPL1 PROTEIN"/>
    <property type="match status" value="1"/>
</dbReference>
<evidence type="ECO:0000259" key="3">
    <source>
        <dbReference type="Pfam" id="PF13860"/>
    </source>
</evidence>
<comment type="caution">
    <text evidence="4">The sequence shown here is derived from an EMBL/GenBank/DDBJ whole genome shotgun (WGS) entry which is preliminary data.</text>
</comment>
<dbReference type="Gene3D" id="2.120.10.30">
    <property type="entry name" value="TolB, C-terminal domain"/>
    <property type="match status" value="1"/>
</dbReference>
<dbReference type="AlphaFoldDB" id="A0A538SWJ4"/>